<comment type="caution">
    <text evidence="3">The sequence shown here is derived from an EMBL/GenBank/DDBJ whole genome shotgun (WGS) entry which is preliminary data.</text>
</comment>
<reference evidence="3 4" key="1">
    <citation type="journal article" date="2018" name="Syst. Appl. Microbiol.">
        <title>Photobacterium carnosum sp. nov., isolated from spoiled modified atmosphere packaged poultry meat.</title>
        <authorList>
            <person name="Hilgarth M."/>
            <person name="Fuertes S."/>
            <person name="Ehrmann M."/>
            <person name="Vogel R.F."/>
        </authorList>
    </citation>
    <scope>NUCLEOTIDE SEQUENCE [LARGE SCALE GENOMIC DNA]</scope>
    <source>
        <strain evidence="3 4">TMW 2.2021</strain>
    </source>
</reference>
<dbReference type="SUPFAM" id="SSF81301">
    <property type="entry name" value="Nucleotidyltransferase"/>
    <property type="match status" value="1"/>
</dbReference>
<dbReference type="PANTHER" id="PTHR41773">
    <property type="entry name" value="GTP PYROPHOSPHATASE-RELATED"/>
    <property type="match status" value="1"/>
</dbReference>
<dbReference type="EMBL" id="NPIB01000007">
    <property type="protein sequence ID" value="PLC58399.1"/>
    <property type="molecule type" value="Genomic_DNA"/>
</dbReference>
<evidence type="ECO:0000313" key="3">
    <source>
        <dbReference type="EMBL" id="PLC58399.1"/>
    </source>
</evidence>
<dbReference type="CDD" id="cd05399">
    <property type="entry name" value="NT_Rel-Spo_like"/>
    <property type="match status" value="1"/>
</dbReference>
<feature type="domain" description="RelA/SpoT" evidence="2">
    <location>
        <begin position="42"/>
        <end position="166"/>
    </location>
</feature>
<dbReference type="AlphaFoldDB" id="A0A2N4UTQ9"/>
<name>A0A2N4UTQ9_9GAMM</name>
<evidence type="ECO:0000313" key="4">
    <source>
        <dbReference type="Proteomes" id="UP000234420"/>
    </source>
</evidence>
<dbReference type="RefSeq" id="WP_101768425.1">
    <property type="nucleotide sequence ID" value="NZ_BPPU01000001.1"/>
</dbReference>
<accession>A0A2N4UTQ9</accession>
<dbReference type="Proteomes" id="UP000234420">
    <property type="component" value="Unassembled WGS sequence"/>
</dbReference>
<dbReference type="PANTHER" id="PTHR41773:SF1">
    <property type="entry name" value="RELA_SPOT DOMAIN-CONTAINING PROTEIN"/>
    <property type="match status" value="1"/>
</dbReference>
<dbReference type="Pfam" id="PF04607">
    <property type="entry name" value="RelA_SpoT"/>
    <property type="match status" value="1"/>
</dbReference>
<protein>
    <submittedName>
        <fullName evidence="3">(P)ppGpp synthetase</fullName>
    </submittedName>
</protein>
<gene>
    <name evidence="3" type="ORF">CIK00_08305</name>
</gene>
<keyword evidence="1" id="KW-0175">Coiled coil</keyword>
<sequence>MSTLIEQYREIKPKYERLNGNVCSALKQLIDEEQIPIFAIESRIKDESSFSNKLSRKEYSSPFEQVEDLCGIRIICYYQEDIEKICSIVKNEFIVISEENKQENLNVDQFGYSSFHYVVKLKGDWLKHPNARGLDELKAEIQIRTMLMHTWSAISHKLLYKREADVAPQFRRKLNRLSALIELADEQFNAIKNEKHSYQKDNSQASKAFDSSVALSSDSLMALHKYYFKNRNFDENDIPNLVNEIRSCDLTFQQFDEILNRCLPFLSNMEAEEIESEHEELPLWGFSGVIRTILDLSCDHYYERREDMFPYIVREAREKYRKILAAS</sequence>
<keyword evidence="4" id="KW-1185">Reference proteome</keyword>
<organism evidence="3 4">
    <name type="scientific">Photobacterium carnosum</name>
    <dbReference type="NCBI Taxonomy" id="2023717"/>
    <lineage>
        <taxon>Bacteria</taxon>
        <taxon>Pseudomonadati</taxon>
        <taxon>Pseudomonadota</taxon>
        <taxon>Gammaproteobacteria</taxon>
        <taxon>Vibrionales</taxon>
        <taxon>Vibrionaceae</taxon>
        <taxon>Photobacterium</taxon>
    </lineage>
</organism>
<evidence type="ECO:0000259" key="2">
    <source>
        <dbReference type="SMART" id="SM00954"/>
    </source>
</evidence>
<dbReference type="InterPro" id="IPR007685">
    <property type="entry name" value="RelA_SpoT"/>
</dbReference>
<dbReference type="SMART" id="SM00954">
    <property type="entry name" value="RelA_SpoT"/>
    <property type="match status" value="1"/>
</dbReference>
<dbReference type="Gene3D" id="3.30.460.10">
    <property type="entry name" value="Beta Polymerase, domain 2"/>
    <property type="match status" value="1"/>
</dbReference>
<dbReference type="GO" id="GO:0015969">
    <property type="term" value="P:guanosine tetraphosphate metabolic process"/>
    <property type="evidence" value="ECO:0007669"/>
    <property type="project" value="InterPro"/>
</dbReference>
<evidence type="ECO:0000256" key="1">
    <source>
        <dbReference type="SAM" id="Coils"/>
    </source>
</evidence>
<dbReference type="Gene3D" id="1.10.287.860">
    <property type="entry name" value="Nucleotidyltransferase"/>
    <property type="match status" value="1"/>
</dbReference>
<dbReference type="InterPro" id="IPR043519">
    <property type="entry name" value="NT_sf"/>
</dbReference>
<feature type="coiled-coil region" evidence="1">
    <location>
        <begin position="174"/>
        <end position="201"/>
    </location>
</feature>
<proteinExistence type="predicted"/>